<dbReference type="EMBL" id="JABBWM010000083">
    <property type="protein sequence ID" value="KAG2093721.1"/>
    <property type="molecule type" value="Genomic_DNA"/>
</dbReference>
<sequence>MSKSPTDVPGLFSSGESRIDVAAWQTLIMSNRLSLQCGLKRVVYCKCNHNKQHEFLLLHFHHWDYSESAVAAVVIERIPKQDPRNNSSSRLIHTSNLISPSASETAAEDIVHTSRQGSSFPQYLADTYAPFTKLCTLDFSPLACPSAAQVSILLSVVNQHAPYYDLYENQCYWFSFTVWETLKQLFPNCIETHSALVDQRSHYRGFAIRKADSVEVVCRDYDARWRDIENEEELKRKADEANKQQVVAERVRFEAERVRVQAEREAERVRVQAEREAERVRAEAEHIRMQTEITELRATLAALSESTR</sequence>
<dbReference type="AlphaFoldDB" id="A0A9P7EVK9"/>
<protein>
    <submittedName>
        <fullName evidence="2">Uncharacterized protein</fullName>
    </submittedName>
</protein>
<dbReference type="OrthoDB" id="4762016at2759"/>
<dbReference type="Proteomes" id="UP000823399">
    <property type="component" value="Unassembled WGS sequence"/>
</dbReference>
<dbReference type="GeneID" id="64705944"/>
<name>A0A9P7EVK9_9AGAM</name>
<comment type="caution">
    <text evidence="2">The sequence shown here is derived from an EMBL/GenBank/DDBJ whole genome shotgun (WGS) entry which is preliminary data.</text>
</comment>
<evidence type="ECO:0000313" key="2">
    <source>
        <dbReference type="EMBL" id="KAG2093721.1"/>
    </source>
</evidence>
<dbReference type="RefSeq" id="XP_041287279.1">
    <property type="nucleotide sequence ID" value="XM_041443685.1"/>
</dbReference>
<keyword evidence="3" id="KW-1185">Reference proteome</keyword>
<keyword evidence="1" id="KW-0175">Coiled coil</keyword>
<reference evidence="2" key="1">
    <citation type="journal article" date="2020" name="New Phytol.">
        <title>Comparative genomics reveals dynamic genome evolution in host specialist ectomycorrhizal fungi.</title>
        <authorList>
            <person name="Lofgren L.A."/>
            <person name="Nguyen N.H."/>
            <person name="Vilgalys R."/>
            <person name="Ruytinx J."/>
            <person name="Liao H.L."/>
            <person name="Branco S."/>
            <person name="Kuo A."/>
            <person name="LaButti K."/>
            <person name="Lipzen A."/>
            <person name="Andreopoulos W."/>
            <person name="Pangilinan J."/>
            <person name="Riley R."/>
            <person name="Hundley H."/>
            <person name="Na H."/>
            <person name="Barry K."/>
            <person name="Grigoriev I.V."/>
            <person name="Stajich J.E."/>
            <person name="Kennedy P.G."/>
        </authorList>
    </citation>
    <scope>NUCLEOTIDE SEQUENCE</scope>
    <source>
        <strain evidence="2">FC423</strain>
    </source>
</reference>
<organism evidence="2 3">
    <name type="scientific">Suillus discolor</name>
    <dbReference type="NCBI Taxonomy" id="1912936"/>
    <lineage>
        <taxon>Eukaryota</taxon>
        <taxon>Fungi</taxon>
        <taxon>Dikarya</taxon>
        <taxon>Basidiomycota</taxon>
        <taxon>Agaricomycotina</taxon>
        <taxon>Agaricomycetes</taxon>
        <taxon>Agaricomycetidae</taxon>
        <taxon>Boletales</taxon>
        <taxon>Suillineae</taxon>
        <taxon>Suillaceae</taxon>
        <taxon>Suillus</taxon>
    </lineage>
</organism>
<evidence type="ECO:0000313" key="3">
    <source>
        <dbReference type="Proteomes" id="UP000823399"/>
    </source>
</evidence>
<feature type="coiled-coil region" evidence="1">
    <location>
        <begin position="231"/>
        <end position="299"/>
    </location>
</feature>
<accession>A0A9P7EVK9</accession>
<gene>
    <name evidence="2" type="ORF">F5147DRAFT_820874</name>
</gene>
<proteinExistence type="predicted"/>
<evidence type="ECO:0000256" key="1">
    <source>
        <dbReference type="SAM" id="Coils"/>
    </source>
</evidence>